<comment type="similarity">
    <text evidence="1">Belongs to the outer membrane porin (Opr) (TC 1.B.25) family.</text>
</comment>
<evidence type="ECO:0000256" key="4">
    <source>
        <dbReference type="SAM" id="SignalP"/>
    </source>
</evidence>
<keyword evidence="6" id="KW-1185">Reference proteome</keyword>
<keyword evidence="3 4" id="KW-0732">Signal</keyword>
<accession>A0ABQ0AA69</accession>
<feature type="chain" id="PRO_5046415249" evidence="4">
    <location>
        <begin position="24"/>
        <end position="437"/>
    </location>
</feature>
<dbReference type="RefSeq" id="WP_233089194.1">
    <property type="nucleotide sequence ID" value="NZ_BAABWN010000007.1"/>
</dbReference>
<dbReference type="InterPro" id="IPR023614">
    <property type="entry name" value="Porin_dom_sf"/>
</dbReference>
<dbReference type="Gene3D" id="2.40.160.10">
    <property type="entry name" value="Porin"/>
    <property type="match status" value="1"/>
</dbReference>
<name>A0ABQ0AA69_9GAMM</name>
<feature type="signal peptide" evidence="4">
    <location>
        <begin position="1"/>
        <end position="23"/>
    </location>
</feature>
<proteinExistence type="inferred from homology"/>
<dbReference type="Pfam" id="PF03573">
    <property type="entry name" value="OprD"/>
    <property type="match status" value="1"/>
</dbReference>
<dbReference type="EMBL" id="BAABWN010000007">
    <property type="protein sequence ID" value="GAA6168559.1"/>
    <property type="molecule type" value="Genomic_DNA"/>
</dbReference>
<reference evidence="5 6" key="1">
    <citation type="submission" date="2024-04" db="EMBL/GenBank/DDBJ databases">
        <title>Draft genome sequence of Sessilibacter corallicola NBRC 116591.</title>
        <authorList>
            <person name="Miyakawa T."/>
            <person name="Kusuya Y."/>
            <person name="Miura T."/>
        </authorList>
    </citation>
    <scope>NUCLEOTIDE SEQUENCE [LARGE SCALE GENOMIC DNA]</scope>
    <source>
        <strain evidence="5 6">KU-00831-HH</strain>
    </source>
</reference>
<evidence type="ECO:0000256" key="1">
    <source>
        <dbReference type="ARBA" id="ARBA00009075"/>
    </source>
</evidence>
<dbReference type="InterPro" id="IPR005318">
    <property type="entry name" value="OM_porin_bac"/>
</dbReference>
<dbReference type="PANTHER" id="PTHR34596:SF2">
    <property type="entry name" value="CHITOPORIN"/>
    <property type="match status" value="1"/>
</dbReference>
<gene>
    <name evidence="5" type="ORF">NBRC116591_23700</name>
</gene>
<evidence type="ECO:0000256" key="2">
    <source>
        <dbReference type="ARBA" id="ARBA00022448"/>
    </source>
</evidence>
<dbReference type="Proteomes" id="UP001465153">
    <property type="component" value="Unassembled WGS sequence"/>
</dbReference>
<sequence length="437" mass="49734">MKTIHKNLAIMGLASAFAPFAHSEALQNAFVDDAKLSLQTRFAALTREFEDAPQNDRDIAAAGFRLKYETGTIAQRVKFVTSLYHVEELFSSGREANDLLPLNPQGEQEDRFTKFGEAYVELTPFDGFKAKIGRQTNRSLLKSSSGQRSIPDTFQGISAEYKIGDVKLYSQWYNKWSRRFDEDFISFSTDIAGSKIDHIWINGISYKKNKLAIDFEVLDSANYLQKTGLRASYYWQLAENQRFTTRGGVFTSKDSGSLFVVGAEAGELDDEDVREVGERSSNDGLGAFIQGIWQINNWKLTTAYSQFEDSWIEDNYSGDHGSNPFPTRSIVFPDFANTNEKAYMAGVEYNWKKFVPGLTTAFNYSKGTDIENSEDASLGEGEENYRELFIKYKPNWAKGLAFQWRIHDYRGKKTGNVDGVKGDDRDHRIFIDYTYKF</sequence>
<dbReference type="PANTHER" id="PTHR34596">
    <property type="entry name" value="CHITOPORIN"/>
    <property type="match status" value="1"/>
</dbReference>
<evidence type="ECO:0000256" key="3">
    <source>
        <dbReference type="ARBA" id="ARBA00022729"/>
    </source>
</evidence>
<evidence type="ECO:0000313" key="6">
    <source>
        <dbReference type="Proteomes" id="UP001465153"/>
    </source>
</evidence>
<comment type="caution">
    <text evidence="5">The sequence shown here is derived from an EMBL/GenBank/DDBJ whole genome shotgun (WGS) entry which is preliminary data.</text>
</comment>
<dbReference type="SUPFAM" id="SSF56935">
    <property type="entry name" value="Porins"/>
    <property type="match status" value="1"/>
</dbReference>
<evidence type="ECO:0000313" key="5">
    <source>
        <dbReference type="EMBL" id="GAA6168559.1"/>
    </source>
</evidence>
<organism evidence="5 6">
    <name type="scientific">Sessilibacter corallicola</name>
    <dbReference type="NCBI Taxonomy" id="2904075"/>
    <lineage>
        <taxon>Bacteria</taxon>
        <taxon>Pseudomonadati</taxon>
        <taxon>Pseudomonadota</taxon>
        <taxon>Gammaproteobacteria</taxon>
        <taxon>Cellvibrionales</taxon>
        <taxon>Cellvibrionaceae</taxon>
        <taxon>Sessilibacter</taxon>
    </lineage>
</organism>
<keyword evidence="2" id="KW-0813">Transport</keyword>
<protein>
    <submittedName>
        <fullName evidence="5">OprD family outer membrane porin</fullName>
    </submittedName>
</protein>